<dbReference type="AlphaFoldDB" id="A0A9P1BYB1"/>
<dbReference type="InterPro" id="IPR009091">
    <property type="entry name" value="RCC1/BLIP-II"/>
</dbReference>
<gene>
    <name evidence="1" type="ORF">C1SCF055_LOCUS9490</name>
</gene>
<dbReference type="Proteomes" id="UP001152797">
    <property type="component" value="Unassembled WGS sequence"/>
</dbReference>
<evidence type="ECO:0000313" key="2">
    <source>
        <dbReference type="EMBL" id="CAL1135104.1"/>
    </source>
</evidence>
<protein>
    <submittedName>
        <fullName evidence="3">EF-hand domain-containing protein</fullName>
    </submittedName>
</protein>
<dbReference type="CDD" id="cd20336">
    <property type="entry name" value="Rcat_RBR"/>
    <property type="match status" value="1"/>
</dbReference>
<proteinExistence type="predicted"/>
<dbReference type="Gene3D" id="2.130.10.30">
    <property type="entry name" value="Regulator of chromosome condensation 1/beta-lactamase-inhibitor protein II"/>
    <property type="match status" value="2"/>
</dbReference>
<organism evidence="1">
    <name type="scientific">Cladocopium goreaui</name>
    <dbReference type="NCBI Taxonomy" id="2562237"/>
    <lineage>
        <taxon>Eukaryota</taxon>
        <taxon>Sar</taxon>
        <taxon>Alveolata</taxon>
        <taxon>Dinophyceae</taxon>
        <taxon>Suessiales</taxon>
        <taxon>Symbiodiniaceae</taxon>
        <taxon>Cladocopium</taxon>
    </lineage>
</organism>
<sequence length="793" mass="85524">MGYMSFRDVGKLIFPITSKEHKAMCDATSDEEARSVLYILHFSEPCPQCGFRIQRDSDSAGCPSVVCSNCKAPFRCFVVGRPSLEGPGATAADRFTLCRLVAALASAAENLQLDRKRLANEAGFDQTCLREAFNYISSGRPTFDTVDLRQAFRDQQIPVLEKEMDLLWQRYSPNFGAGVTWEHFRNQLRYDPTWTLESCTATNRLLTAVIQTMVRQAATDAGAEDAKALGPKGCPLMALFESLDPTSKGFLLDNDFWHLVQDFNAHTSFGSLCTMVQEVQLRRRYESSLPGRFSVREFGVLIYPFDSKEYFALRPCTSDDDAKSQLYLLQKIKKQVAGLVSAGSKLQVSSSLRSAGLKDGAEVSAVLGGDDVTVKAHKFGWGFGAIINTSLAIWGHELYFKLSPEQRKRTEQDVLELFFTETAVAAIKADGEVVTCGDDGAGGDSHLVQSQLVDVISISGTSGAFAAVRADGSVVCWGNPDAGGDCKNVQDQLQKIRQVFSCQNAFAAVTDTGRVVTWGQPDEGGDSSAVQSQLVGVKHIVGSVHAFAAILRDGSVVSWGADYAGADSSLVKEKLTKVKAVYASKFAFAALKEDGTVVTWGPPEHGGDSSNVQSQLVGVHHIEATKSAFAAITVQAGVEASKNASEAAVKVTLKSRVVTWGDQLHGGDSSDVQHRLDDIVQLKATKHAFAGLRSDGEVVAWGSELYGGDASSVQNDLVNVKEIFSSQSSFAALRSDGGLTVWGHQDDLLYDDELVEAVGSHVQYVATSKLAMTAVKDDGTYVTWGSPDHGGSQ</sequence>
<reference evidence="1" key="1">
    <citation type="submission" date="2022-10" db="EMBL/GenBank/DDBJ databases">
        <authorList>
            <person name="Chen Y."/>
            <person name="Dougan E. K."/>
            <person name="Chan C."/>
            <person name="Rhodes N."/>
            <person name="Thang M."/>
        </authorList>
    </citation>
    <scope>NUCLEOTIDE SEQUENCE</scope>
</reference>
<reference evidence="2" key="2">
    <citation type="submission" date="2024-04" db="EMBL/GenBank/DDBJ databases">
        <authorList>
            <person name="Chen Y."/>
            <person name="Shah S."/>
            <person name="Dougan E. K."/>
            <person name="Thang M."/>
            <person name="Chan C."/>
        </authorList>
    </citation>
    <scope>NUCLEOTIDE SEQUENCE [LARGE SCALE GENOMIC DNA]</scope>
</reference>
<dbReference type="EMBL" id="CAMXCT030000657">
    <property type="protein sequence ID" value="CAL4769041.1"/>
    <property type="molecule type" value="Genomic_DNA"/>
</dbReference>
<comment type="caution">
    <text evidence="1">The sequence shown here is derived from an EMBL/GenBank/DDBJ whole genome shotgun (WGS) entry which is preliminary data.</text>
</comment>
<dbReference type="PANTHER" id="PTHR45982:SF1">
    <property type="entry name" value="REGULATOR OF CHROMOSOME CONDENSATION"/>
    <property type="match status" value="1"/>
</dbReference>
<evidence type="ECO:0000313" key="4">
    <source>
        <dbReference type="Proteomes" id="UP001152797"/>
    </source>
</evidence>
<dbReference type="InterPro" id="IPR051553">
    <property type="entry name" value="Ran_GTPase-activating"/>
</dbReference>
<dbReference type="EMBL" id="CAMXCT020000657">
    <property type="protein sequence ID" value="CAL1135104.1"/>
    <property type="molecule type" value="Genomic_DNA"/>
</dbReference>
<dbReference type="EMBL" id="CAMXCT010000657">
    <property type="protein sequence ID" value="CAI3981729.1"/>
    <property type="molecule type" value="Genomic_DNA"/>
</dbReference>
<accession>A0A9P1BYB1</accession>
<name>A0A9P1BYB1_9DINO</name>
<evidence type="ECO:0000313" key="1">
    <source>
        <dbReference type="EMBL" id="CAI3981729.1"/>
    </source>
</evidence>
<dbReference type="OrthoDB" id="61110at2759"/>
<dbReference type="SUPFAM" id="SSF47473">
    <property type="entry name" value="EF-hand"/>
    <property type="match status" value="1"/>
</dbReference>
<evidence type="ECO:0000313" key="3">
    <source>
        <dbReference type="EMBL" id="CAL4769041.1"/>
    </source>
</evidence>
<dbReference type="InterPro" id="IPR011992">
    <property type="entry name" value="EF-hand-dom_pair"/>
</dbReference>
<dbReference type="SUPFAM" id="SSF50985">
    <property type="entry name" value="RCC1/BLIP-II"/>
    <property type="match status" value="2"/>
</dbReference>
<dbReference type="Gene3D" id="1.20.120.1750">
    <property type="match status" value="1"/>
</dbReference>
<keyword evidence="4" id="KW-1185">Reference proteome</keyword>
<dbReference type="PANTHER" id="PTHR45982">
    <property type="entry name" value="REGULATOR OF CHROMOSOME CONDENSATION"/>
    <property type="match status" value="1"/>
</dbReference>